<gene>
    <name evidence="6" type="ORF">PVAP13_5NG066043</name>
</gene>
<dbReference type="EMBL" id="CM029046">
    <property type="protein sequence ID" value="KAG2586681.1"/>
    <property type="molecule type" value="Genomic_DNA"/>
</dbReference>
<dbReference type="FunFam" id="3.40.50.2000:FF:000104">
    <property type="entry name" value="Glycosyltransferase"/>
    <property type="match status" value="1"/>
</dbReference>
<dbReference type="Gene3D" id="3.40.50.2000">
    <property type="entry name" value="Glycogen Phosphorylase B"/>
    <property type="match status" value="2"/>
</dbReference>
<dbReference type="SUPFAM" id="SSF53756">
    <property type="entry name" value="UDP-Glycosyltransferase/glycogen phosphorylase"/>
    <property type="match status" value="1"/>
</dbReference>
<dbReference type="PANTHER" id="PTHR48047">
    <property type="entry name" value="GLYCOSYLTRANSFERASE"/>
    <property type="match status" value="1"/>
</dbReference>
<name>A0A8T0RKF0_PANVG</name>
<dbReference type="AlphaFoldDB" id="A0A8T0RKF0"/>
<dbReference type="GO" id="GO:0035251">
    <property type="term" value="F:UDP-glucosyltransferase activity"/>
    <property type="evidence" value="ECO:0007669"/>
    <property type="project" value="TreeGrafter"/>
</dbReference>
<organism evidence="6 7">
    <name type="scientific">Panicum virgatum</name>
    <name type="common">Blackwell switchgrass</name>
    <dbReference type="NCBI Taxonomy" id="38727"/>
    <lineage>
        <taxon>Eukaryota</taxon>
        <taxon>Viridiplantae</taxon>
        <taxon>Streptophyta</taxon>
        <taxon>Embryophyta</taxon>
        <taxon>Tracheophyta</taxon>
        <taxon>Spermatophyta</taxon>
        <taxon>Magnoliopsida</taxon>
        <taxon>Liliopsida</taxon>
        <taxon>Poales</taxon>
        <taxon>Poaceae</taxon>
        <taxon>PACMAD clade</taxon>
        <taxon>Panicoideae</taxon>
        <taxon>Panicodae</taxon>
        <taxon>Paniceae</taxon>
        <taxon>Panicinae</taxon>
        <taxon>Panicum</taxon>
        <taxon>Panicum sect. Hiantes</taxon>
    </lineage>
</organism>
<dbReference type="PANTHER" id="PTHR48047:SF182">
    <property type="entry name" value="GLYCOSYLTRANSFERASE"/>
    <property type="match status" value="1"/>
</dbReference>
<keyword evidence="7" id="KW-1185">Reference proteome</keyword>
<evidence type="ECO:0000259" key="5">
    <source>
        <dbReference type="Pfam" id="PF26168"/>
    </source>
</evidence>
<protein>
    <recommendedName>
        <fullName evidence="4">Glycosyltransferase</fullName>
        <ecNumber evidence="4">2.4.1.-</ecNumber>
    </recommendedName>
</protein>
<dbReference type="InterPro" id="IPR035595">
    <property type="entry name" value="UDP_glycos_trans_CS"/>
</dbReference>
<dbReference type="PROSITE" id="PS00375">
    <property type="entry name" value="UDPGT"/>
    <property type="match status" value="1"/>
</dbReference>
<evidence type="ECO:0000256" key="2">
    <source>
        <dbReference type="ARBA" id="ARBA00022679"/>
    </source>
</evidence>
<dbReference type="Proteomes" id="UP000823388">
    <property type="component" value="Chromosome 5N"/>
</dbReference>
<reference evidence="6" key="1">
    <citation type="submission" date="2020-05" db="EMBL/GenBank/DDBJ databases">
        <title>WGS assembly of Panicum virgatum.</title>
        <authorList>
            <person name="Lovell J.T."/>
            <person name="Jenkins J."/>
            <person name="Shu S."/>
            <person name="Juenger T.E."/>
            <person name="Schmutz J."/>
        </authorList>
    </citation>
    <scope>NUCLEOTIDE SEQUENCE</scope>
    <source>
        <strain evidence="6">AP13</strain>
    </source>
</reference>
<dbReference type="Pfam" id="PF26168">
    <property type="entry name" value="Glyco_transf_N"/>
    <property type="match status" value="1"/>
</dbReference>
<comment type="caution">
    <text evidence="6">The sequence shown here is derived from an EMBL/GenBank/DDBJ whole genome shotgun (WGS) entry which is preliminary data.</text>
</comment>
<evidence type="ECO:0000256" key="3">
    <source>
        <dbReference type="RuleBase" id="RU003718"/>
    </source>
</evidence>
<dbReference type="FunFam" id="3.40.50.2000:FF:000047">
    <property type="entry name" value="Glycosyltransferase"/>
    <property type="match status" value="1"/>
</dbReference>
<dbReference type="OrthoDB" id="5835829at2759"/>
<dbReference type="CDD" id="cd03784">
    <property type="entry name" value="GT1_Gtf-like"/>
    <property type="match status" value="1"/>
</dbReference>
<proteinExistence type="inferred from homology"/>
<sequence length="497" mass="55213">MVSAGQALTDNQEASERKHFVLVPLMAQGHTIPMTDMARLLAEHGAQVSFITTPVNATRMAGFINHAQATGLTIQFVKLNFPAVEFGLPNGCENADMIQSRDLYKNFMEACAALREPLTAYLRQQHPSPSCIISDMSHWWTADIAREFGIPRLTFNGFCTFASLVRYIIARDNLLEHVEDENELINFPGFPTPLQLTKEKCPGSLSVYGLEQIRKNIYEEEMRSSGVVINSFQELETLYIESFEHITGKKVWTVGPMCLCNQDINAMAARGNKASMDEAQCLRWLDSMKPGSVTFVSFGSLACTAPRQLVELGLGLEASKKPFVWVIKAGDKFPQVEEWLAEGFEERVKDRGLIIRGWAPQVLILWHKAIGGFMTHCGWNSTIEGICAGIPMITWPHFAEQFVNERLVVDVLKTGVEIGVKAVTQWGQEQTEVTVTRDAVEKAVSKLMDGGEAAEEMRTRAKEFGVKARKALEEGGSSYNNINILIQEMGNQANASG</sequence>
<accession>A0A8T0RKF0</accession>
<evidence type="ECO:0000256" key="4">
    <source>
        <dbReference type="RuleBase" id="RU362057"/>
    </source>
</evidence>
<dbReference type="Pfam" id="PF00201">
    <property type="entry name" value="UDPGT"/>
    <property type="match status" value="1"/>
</dbReference>
<comment type="similarity">
    <text evidence="1 3">Belongs to the UDP-glycosyltransferase family.</text>
</comment>
<evidence type="ECO:0000313" key="6">
    <source>
        <dbReference type="EMBL" id="KAG2586681.1"/>
    </source>
</evidence>
<keyword evidence="3" id="KW-0328">Glycosyltransferase</keyword>
<evidence type="ECO:0000256" key="1">
    <source>
        <dbReference type="ARBA" id="ARBA00009995"/>
    </source>
</evidence>
<evidence type="ECO:0000313" key="7">
    <source>
        <dbReference type="Proteomes" id="UP000823388"/>
    </source>
</evidence>
<dbReference type="InterPro" id="IPR058980">
    <property type="entry name" value="Glyco_transf_N"/>
</dbReference>
<feature type="domain" description="Glycosyltransferase N-terminal" evidence="5">
    <location>
        <begin position="20"/>
        <end position="257"/>
    </location>
</feature>
<dbReference type="EC" id="2.4.1.-" evidence="4"/>
<keyword evidence="2 3" id="KW-0808">Transferase</keyword>
<dbReference type="InterPro" id="IPR002213">
    <property type="entry name" value="UDP_glucos_trans"/>
</dbReference>